<feature type="domain" description="Cation efflux protein transmembrane" evidence="9">
    <location>
        <begin position="30"/>
        <end position="215"/>
    </location>
</feature>
<dbReference type="InterPro" id="IPR058533">
    <property type="entry name" value="Cation_efflux_TM"/>
</dbReference>
<keyword evidence="5 8" id="KW-1133">Transmembrane helix</keyword>
<evidence type="ECO:0000259" key="9">
    <source>
        <dbReference type="Pfam" id="PF01545"/>
    </source>
</evidence>
<dbReference type="InterPro" id="IPR027469">
    <property type="entry name" value="Cation_efflux_TMD_sf"/>
</dbReference>
<keyword evidence="7 8" id="KW-0472">Membrane</keyword>
<dbReference type="Gene3D" id="1.20.1510.10">
    <property type="entry name" value="Cation efflux protein transmembrane domain"/>
    <property type="match status" value="1"/>
</dbReference>
<evidence type="ECO:0000256" key="6">
    <source>
        <dbReference type="ARBA" id="ARBA00023065"/>
    </source>
</evidence>
<evidence type="ECO:0000256" key="4">
    <source>
        <dbReference type="ARBA" id="ARBA00022692"/>
    </source>
</evidence>
<keyword evidence="6" id="KW-0406">Ion transport</keyword>
<dbReference type="InterPro" id="IPR027470">
    <property type="entry name" value="Cation_efflux_CTD"/>
</dbReference>
<accession>A0A1B7WXS0</accession>
<reference evidence="11 12" key="1">
    <citation type="submission" date="2015-09" db="EMBL/GenBank/DDBJ databases">
        <title>Aphanizomenon flos-aquae WA102.</title>
        <authorList>
            <person name="Driscoll C."/>
        </authorList>
    </citation>
    <scope>NUCLEOTIDE SEQUENCE [LARGE SCALE GENOMIC DNA]</scope>
    <source>
        <strain evidence="11">WA102</strain>
    </source>
</reference>
<dbReference type="AlphaFoldDB" id="A0A1B7WXS0"/>
<dbReference type="InterPro" id="IPR002524">
    <property type="entry name" value="Cation_efflux"/>
</dbReference>
<feature type="transmembrane region" description="Helical" evidence="8">
    <location>
        <begin position="95"/>
        <end position="114"/>
    </location>
</feature>
<dbReference type="Pfam" id="PF16916">
    <property type="entry name" value="ZT_dimer"/>
    <property type="match status" value="1"/>
</dbReference>
<keyword evidence="4 8" id="KW-0812">Transmembrane</keyword>
<dbReference type="SUPFAM" id="SSF160240">
    <property type="entry name" value="Cation efflux protein cytoplasmic domain-like"/>
    <property type="match status" value="1"/>
</dbReference>
<evidence type="ECO:0000256" key="7">
    <source>
        <dbReference type="ARBA" id="ARBA00023136"/>
    </source>
</evidence>
<gene>
    <name evidence="11" type="ORF">AN484_19950</name>
</gene>
<evidence type="ECO:0000256" key="2">
    <source>
        <dbReference type="ARBA" id="ARBA00008873"/>
    </source>
</evidence>
<name>A0A1B7WXS0_APHFL</name>
<evidence type="ECO:0000313" key="11">
    <source>
        <dbReference type="EMBL" id="OBQ41916.1"/>
    </source>
</evidence>
<evidence type="ECO:0000256" key="3">
    <source>
        <dbReference type="ARBA" id="ARBA00022448"/>
    </source>
</evidence>
<dbReference type="PANTHER" id="PTHR11562:SF17">
    <property type="entry name" value="RE54080P-RELATED"/>
    <property type="match status" value="1"/>
</dbReference>
<dbReference type="EMBL" id="LJOW01000132">
    <property type="protein sequence ID" value="OBQ41916.1"/>
    <property type="molecule type" value="Genomic_DNA"/>
</dbReference>
<keyword evidence="3" id="KW-0813">Transport</keyword>
<feature type="transmembrane region" description="Helical" evidence="8">
    <location>
        <begin position="130"/>
        <end position="150"/>
    </location>
</feature>
<evidence type="ECO:0000259" key="10">
    <source>
        <dbReference type="Pfam" id="PF16916"/>
    </source>
</evidence>
<feature type="transmembrane region" description="Helical" evidence="8">
    <location>
        <begin position="27"/>
        <end position="48"/>
    </location>
</feature>
<dbReference type="PATRIC" id="fig|1710896.3.peg.4883"/>
<feature type="transmembrane region" description="Helical" evidence="8">
    <location>
        <begin position="194"/>
        <end position="211"/>
    </location>
</feature>
<sequence length="312" mass="33801">MTHDHDHHHHHEHGHHHSHAPATFSRAFAIGTVLNVGFVIIEATYGYLAHSLALFADAGHNLSDVLGLLLAWGASSLSRRPPSHRYTYGLRASSILAALINAVVLLLSMGAIAWEALRRFHDSAPVSGETIIGVALVGIIINTITALMFMSGRKSDLNIRGAFLHMAADALVSLGVVVAGIAILFTHWLWLDPLVSLVLVAVVVAGTWHLLRDSVNLALDGVPAGIELRAVKNYLIECPGVSKIHDLHIWAMSTTETALTVHLVIPEGYPGDAFLWEVCHELEHHFGIKHATIQVEMGDSAYPCALEPDHVV</sequence>
<evidence type="ECO:0000256" key="1">
    <source>
        <dbReference type="ARBA" id="ARBA00004141"/>
    </source>
</evidence>
<proteinExistence type="inferred from homology"/>
<dbReference type="GO" id="GO:0005385">
    <property type="term" value="F:zinc ion transmembrane transporter activity"/>
    <property type="evidence" value="ECO:0007669"/>
    <property type="project" value="TreeGrafter"/>
</dbReference>
<evidence type="ECO:0000256" key="8">
    <source>
        <dbReference type="SAM" id="Phobius"/>
    </source>
</evidence>
<feature type="transmembrane region" description="Helical" evidence="8">
    <location>
        <begin position="162"/>
        <end position="188"/>
    </location>
</feature>
<dbReference type="InterPro" id="IPR036837">
    <property type="entry name" value="Cation_efflux_CTD_sf"/>
</dbReference>
<dbReference type="SUPFAM" id="SSF161111">
    <property type="entry name" value="Cation efflux protein transmembrane domain-like"/>
    <property type="match status" value="1"/>
</dbReference>
<dbReference type="PANTHER" id="PTHR11562">
    <property type="entry name" value="CATION EFFLUX PROTEIN/ ZINC TRANSPORTER"/>
    <property type="match status" value="1"/>
</dbReference>
<evidence type="ECO:0000313" key="12">
    <source>
        <dbReference type="Proteomes" id="UP000092093"/>
    </source>
</evidence>
<protein>
    <submittedName>
        <fullName evidence="11">Cobalt transporter</fullName>
    </submittedName>
</protein>
<dbReference type="InterPro" id="IPR050681">
    <property type="entry name" value="CDF/SLC30A"/>
</dbReference>
<dbReference type="GO" id="GO:0005886">
    <property type="term" value="C:plasma membrane"/>
    <property type="evidence" value="ECO:0007669"/>
    <property type="project" value="TreeGrafter"/>
</dbReference>
<organism evidence="11 12">
    <name type="scientific">Aphanizomenon flos-aquae WA102</name>
    <dbReference type="NCBI Taxonomy" id="1710896"/>
    <lineage>
        <taxon>Bacteria</taxon>
        <taxon>Bacillati</taxon>
        <taxon>Cyanobacteriota</taxon>
        <taxon>Cyanophyceae</taxon>
        <taxon>Nostocales</taxon>
        <taxon>Aphanizomenonaceae</taxon>
        <taxon>Aphanizomenon</taxon>
    </lineage>
</organism>
<dbReference type="Pfam" id="PF01545">
    <property type="entry name" value="Cation_efflux"/>
    <property type="match status" value="1"/>
</dbReference>
<comment type="subcellular location">
    <subcellularLocation>
        <location evidence="1">Membrane</location>
        <topology evidence="1">Multi-pass membrane protein</topology>
    </subcellularLocation>
</comment>
<feature type="domain" description="Cation efflux protein cytoplasmic" evidence="10">
    <location>
        <begin position="224"/>
        <end position="296"/>
    </location>
</feature>
<dbReference type="NCBIfam" id="TIGR01297">
    <property type="entry name" value="CDF"/>
    <property type="match status" value="1"/>
</dbReference>
<comment type="caution">
    <text evidence="11">The sequence shown here is derived from an EMBL/GenBank/DDBJ whole genome shotgun (WGS) entry which is preliminary data.</text>
</comment>
<evidence type="ECO:0000256" key="5">
    <source>
        <dbReference type="ARBA" id="ARBA00022989"/>
    </source>
</evidence>
<comment type="similarity">
    <text evidence="2">Belongs to the cation diffusion facilitator (CDF) transporter (TC 2.A.4) family. SLC30A subfamily.</text>
</comment>
<dbReference type="Proteomes" id="UP000092093">
    <property type="component" value="Unassembled WGS sequence"/>
</dbReference>